<evidence type="ECO:0000256" key="1">
    <source>
        <dbReference type="SAM" id="MobiDB-lite"/>
    </source>
</evidence>
<feature type="compositionally biased region" description="Basic and acidic residues" evidence="1">
    <location>
        <begin position="230"/>
        <end position="240"/>
    </location>
</feature>
<sequence>MRRKTRLVCVSDTHAYTPSEAGFKLPAGDVLIHAGDLTNHGSSAELRKTMDWIATAEFEVKIIICGNHDITLDPGFYAEYGSQFHGQRLEEPQKCIEVVTQASPSIVYLRHQSALVRLTRPNGPNTIFKIFGSPYSQSSGTWAYGYESSDAAALWNIIPLDTDIVVTHTPPYSHCDSRTEGISVGCKALRGALSKVRPLLAICGHVHESRGSERVRWYPWPTSSAAATVDRKEQEDEVVREVLPPPGSRKQSLVDLTGRKAPKLNNDQFAINNIRTPVSRLFRSSQNALLLPSPERPLERLQGSETEQPTSSSLSSCLKERQSGDKDGSNSQRRETCIVNAAIMATSWPHRGGKRFHAPIVVDLELPVWNEEKEGTENHGLKSVPHTVCPESSG</sequence>
<dbReference type="InterPro" id="IPR051693">
    <property type="entry name" value="UPF0046_metallophosphoest"/>
</dbReference>
<dbReference type="AlphaFoldDB" id="A0A319EEX8"/>
<dbReference type="OrthoDB" id="630188at2759"/>
<feature type="region of interest" description="Disordered" evidence="1">
    <location>
        <begin position="292"/>
        <end position="333"/>
    </location>
</feature>
<reference evidence="3 4" key="1">
    <citation type="submission" date="2018-02" db="EMBL/GenBank/DDBJ databases">
        <title>The genomes of Aspergillus section Nigri reveals drivers in fungal speciation.</title>
        <authorList>
            <consortium name="DOE Joint Genome Institute"/>
            <person name="Vesth T.C."/>
            <person name="Nybo J."/>
            <person name="Theobald S."/>
            <person name="Brandl J."/>
            <person name="Frisvad J.C."/>
            <person name="Nielsen K.F."/>
            <person name="Lyhne E.K."/>
            <person name="Kogle M.E."/>
            <person name="Kuo A."/>
            <person name="Riley R."/>
            <person name="Clum A."/>
            <person name="Nolan M."/>
            <person name="Lipzen A."/>
            <person name="Salamov A."/>
            <person name="Henrissat B."/>
            <person name="Wiebenga A."/>
            <person name="De vries R.P."/>
            <person name="Grigoriev I.V."/>
            <person name="Mortensen U.H."/>
            <person name="Andersen M.R."/>
            <person name="Baker S.E."/>
        </authorList>
    </citation>
    <scope>NUCLEOTIDE SEQUENCE [LARGE SCALE GENOMIC DNA]</scope>
    <source>
        <strain evidence="3 4">CBS 121057</strain>
    </source>
</reference>
<dbReference type="Pfam" id="PF00149">
    <property type="entry name" value="Metallophos"/>
    <property type="match status" value="1"/>
</dbReference>
<evidence type="ECO:0000259" key="2">
    <source>
        <dbReference type="Pfam" id="PF00149"/>
    </source>
</evidence>
<evidence type="ECO:0000313" key="3">
    <source>
        <dbReference type="EMBL" id="PYI08846.1"/>
    </source>
</evidence>
<dbReference type="EMBL" id="KZ826332">
    <property type="protein sequence ID" value="PYI08846.1"/>
    <property type="molecule type" value="Genomic_DNA"/>
</dbReference>
<accession>A0A319EEX8</accession>
<keyword evidence="4" id="KW-1185">Reference proteome</keyword>
<organism evidence="3 4">
    <name type="scientific">Aspergillus sclerotiicarbonarius (strain CBS 121057 / IBT 28362)</name>
    <dbReference type="NCBI Taxonomy" id="1448318"/>
    <lineage>
        <taxon>Eukaryota</taxon>
        <taxon>Fungi</taxon>
        <taxon>Dikarya</taxon>
        <taxon>Ascomycota</taxon>
        <taxon>Pezizomycotina</taxon>
        <taxon>Eurotiomycetes</taxon>
        <taxon>Eurotiomycetidae</taxon>
        <taxon>Eurotiales</taxon>
        <taxon>Aspergillaceae</taxon>
        <taxon>Aspergillus</taxon>
        <taxon>Aspergillus subgen. Circumdati</taxon>
    </lineage>
</organism>
<dbReference type="SUPFAM" id="SSF56300">
    <property type="entry name" value="Metallo-dependent phosphatases"/>
    <property type="match status" value="1"/>
</dbReference>
<gene>
    <name evidence="3" type="ORF">BO78DRAFT_416445</name>
</gene>
<dbReference type="InterPro" id="IPR004843">
    <property type="entry name" value="Calcineurin-like_PHP"/>
</dbReference>
<dbReference type="PANTHER" id="PTHR12905:SF16">
    <property type="entry name" value="SER_THR PROTEIN PHOSPHATASE FAMILY PROTEIN (AFU_ORTHOLOGUE AFUA_1G06000)"/>
    <property type="match status" value="1"/>
</dbReference>
<dbReference type="InterPro" id="IPR029052">
    <property type="entry name" value="Metallo-depent_PP-like"/>
</dbReference>
<name>A0A319EEX8_ASPSB</name>
<feature type="compositionally biased region" description="Polar residues" evidence="1">
    <location>
        <begin position="303"/>
        <end position="316"/>
    </location>
</feature>
<proteinExistence type="predicted"/>
<dbReference type="PANTHER" id="PTHR12905">
    <property type="entry name" value="METALLOPHOSPHOESTERASE"/>
    <property type="match status" value="1"/>
</dbReference>
<dbReference type="Gene3D" id="3.60.21.10">
    <property type="match status" value="1"/>
</dbReference>
<dbReference type="GO" id="GO:0016787">
    <property type="term" value="F:hydrolase activity"/>
    <property type="evidence" value="ECO:0007669"/>
    <property type="project" value="InterPro"/>
</dbReference>
<protein>
    <submittedName>
        <fullName evidence="3">Ser/Thr protein phosphatase family protein</fullName>
    </submittedName>
</protein>
<dbReference type="CDD" id="cd07379">
    <property type="entry name" value="MPP_239FB"/>
    <property type="match status" value="1"/>
</dbReference>
<dbReference type="VEuPathDB" id="FungiDB:BO78DRAFT_416445"/>
<feature type="compositionally biased region" description="Basic and acidic residues" evidence="1">
    <location>
        <begin position="318"/>
        <end position="333"/>
    </location>
</feature>
<feature type="region of interest" description="Disordered" evidence="1">
    <location>
        <begin position="230"/>
        <end position="255"/>
    </location>
</feature>
<feature type="domain" description="Calcineurin-like phosphoesterase" evidence="2">
    <location>
        <begin position="6"/>
        <end position="208"/>
    </location>
</feature>
<dbReference type="Proteomes" id="UP000248423">
    <property type="component" value="Unassembled WGS sequence"/>
</dbReference>
<evidence type="ECO:0000313" key="4">
    <source>
        <dbReference type="Proteomes" id="UP000248423"/>
    </source>
</evidence>
<feature type="region of interest" description="Disordered" evidence="1">
    <location>
        <begin position="374"/>
        <end position="394"/>
    </location>
</feature>